<evidence type="ECO:0000256" key="9">
    <source>
        <dbReference type="SAM" id="MobiDB-lite"/>
    </source>
</evidence>
<name>A0A2T3KWH3_PHOLD</name>
<evidence type="ECO:0000313" key="11">
    <source>
        <dbReference type="EMBL" id="PSV11751.1"/>
    </source>
</evidence>
<evidence type="ECO:0000256" key="3">
    <source>
        <dbReference type="ARBA" id="ARBA00022491"/>
    </source>
</evidence>
<comment type="caution">
    <text evidence="11">The sequence shown here is derived from an EMBL/GenBank/DDBJ whole genome shotgun (WGS) entry which is preliminary data.</text>
</comment>
<comment type="function">
    <text evidence="7">Responsible for the coupling of flagellin expression to flagellar assembly by preventing expression of the flagellin genes when a component of the middle class of proteins is defective. It negatively regulates flagellar genes by inhibiting the activity of FliA by directly binding to FliA.</text>
</comment>
<keyword evidence="3" id="KW-0678">Repressor</keyword>
<dbReference type="InterPro" id="IPR035890">
    <property type="entry name" value="Anti-sigma-28_factor_FlgM_sf"/>
</dbReference>
<accession>A0A2T3KWH3</accession>
<evidence type="ECO:0000256" key="7">
    <source>
        <dbReference type="ARBA" id="ARBA00024739"/>
    </source>
</evidence>
<dbReference type="InterPro" id="IPR007412">
    <property type="entry name" value="FlgM"/>
</dbReference>
<keyword evidence="6" id="KW-0804">Transcription</keyword>
<evidence type="ECO:0000313" key="12">
    <source>
        <dbReference type="Proteomes" id="UP000240530"/>
    </source>
</evidence>
<evidence type="ECO:0000259" key="10">
    <source>
        <dbReference type="Pfam" id="PF04316"/>
    </source>
</evidence>
<dbReference type="AlphaFoldDB" id="A0A2T3KWH3"/>
<feature type="compositionally biased region" description="Low complexity" evidence="9">
    <location>
        <begin position="12"/>
        <end position="22"/>
    </location>
</feature>
<organism evidence="11 12">
    <name type="scientific">Photobacterium leiognathi subsp. mandapamensis</name>
    <name type="common">Photobacterium mandapamensis</name>
    <dbReference type="NCBI Taxonomy" id="48408"/>
    <lineage>
        <taxon>Bacteria</taxon>
        <taxon>Pseudomonadati</taxon>
        <taxon>Pseudomonadota</taxon>
        <taxon>Gammaproteobacteria</taxon>
        <taxon>Vibrionales</taxon>
        <taxon>Vibrionaceae</taxon>
        <taxon>Photobacterium</taxon>
    </lineage>
</organism>
<evidence type="ECO:0000256" key="1">
    <source>
        <dbReference type="ARBA" id="ARBA00005322"/>
    </source>
</evidence>
<comment type="similarity">
    <text evidence="1">Belongs to the FlgM family.</text>
</comment>
<keyword evidence="5" id="KW-0805">Transcription regulation</keyword>
<dbReference type="SUPFAM" id="SSF101498">
    <property type="entry name" value="Anti-sigma factor FlgM"/>
    <property type="match status" value="1"/>
</dbReference>
<feature type="domain" description="Anti-sigma-28 factor FlgM C-terminal" evidence="10">
    <location>
        <begin position="38"/>
        <end position="86"/>
    </location>
</feature>
<evidence type="ECO:0000256" key="8">
    <source>
        <dbReference type="ARBA" id="ARBA00030117"/>
    </source>
</evidence>
<dbReference type="RefSeq" id="WP_107184678.1">
    <property type="nucleotide sequence ID" value="NZ_JAWQGC010000001.1"/>
</dbReference>
<evidence type="ECO:0000256" key="2">
    <source>
        <dbReference type="ARBA" id="ARBA00017823"/>
    </source>
</evidence>
<protein>
    <recommendedName>
        <fullName evidence="2">Negative regulator of flagellin synthesis</fullName>
    </recommendedName>
    <alternativeName>
        <fullName evidence="8">Anti-sigma-28 factor</fullName>
    </alternativeName>
</protein>
<keyword evidence="11" id="KW-0969">Cilium</keyword>
<proteinExistence type="inferred from homology"/>
<dbReference type="EMBL" id="PYNS01000005">
    <property type="protein sequence ID" value="PSV11751.1"/>
    <property type="molecule type" value="Genomic_DNA"/>
</dbReference>
<dbReference type="Pfam" id="PF04316">
    <property type="entry name" value="FlgM"/>
    <property type="match status" value="1"/>
</dbReference>
<keyword evidence="11" id="KW-0282">Flagellum</keyword>
<sequence length="93" mass="10011">MKIDKIATTQLNQTQLSNTAQQPATEKKAVVSNNTSTSIDSQLLVQAKQPLGILPDVDMAKVEQIKAALNRGEISLDVDALSSAILQFHTGHE</sequence>
<keyword evidence="4" id="KW-1005">Bacterial flagellum biogenesis</keyword>
<evidence type="ECO:0000256" key="5">
    <source>
        <dbReference type="ARBA" id="ARBA00023015"/>
    </source>
</evidence>
<dbReference type="Proteomes" id="UP000240530">
    <property type="component" value="Unassembled WGS sequence"/>
</dbReference>
<dbReference type="InterPro" id="IPR031316">
    <property type="entry name" value="FlgM_C"/>
</dbReference>
<evidence type="ECO:0000256" key="4">
    <source>
        <dbReference type="ARBA" id="ARBA00022795"/>
    </source>
</evidence>
<gene>
    <name evidence="11" type="primary">flgM</name>
    <name evidence="11" type="ORF">C0W93_07645</name>
</gene>
<feature type="region of interest" description="Disordered" evidence="9">
    <location>
        <begin position="12"/>
        <end position="33"/>
    </location>
</feature>
<dbReference type="GO" id="GO:0045892">
    <property type="term" value="P:negative regulation of DNA-templated transcription"/>
    <property type="evidence" value="ECO:0007669"/>
    <property type="project" value="InterPro"/>
</dbReference>
<dbReference type="NCBIfam" id="TIGR03824">
    <property type="entry name" value="FlgM_jcvi"/>
    <property type="match status" value="1"/>
</dbReference>
<evidence type="ECO:0000256" key="6">
    <source>
        <dbReference type="ARBA" id="ARBA00023163"/>
    </source>
</evidence>
<dbReference type="GO" id="GO:0044781">
    <property type="term" value="P:bacterial-type flagellum organization"/>
    <property type="evidence" value="ECO:0007669"/>
    <property type="project" value="UniProtKB-KW"/>
</dbReference>
<reference evidence="11 12" key="1">
    <citation type="submission" date="2018-03" db="EMBL/GenBank/DDBJ databases">
        <title>Whole genome sequencing of Histamine producing bacteria.</title>
        <authorList>
            <person name="Butler K."/>
        </authorList>
    </citation>
    <scope>NUCLEOTIDE SEQUENCE [LARGE SCALE GENOMIC DNA]</scope>
    <source>
        <strain evidence="11 12">Res.4.1</strain>
    </source>
</reference>
<keyword evidence="11" id="KW-0966">Cell projection</keyword>